<dbReference type="GO" id="GO:0046872">
    <property type="term" value="F:metal ion binding"/>
    <property type="evidence" value="ECO:0007669"/>
    <property type="project" value="UniProtKB-KW"/>
</dbReference>
<name>A0A9P1H3Z6_9PEZI</name>
<keyword evidence="6 7" id="KW-0456">Lyase</keyword>
<keyword evidence="4" id="KW-0862">Zinc</keyword>
<evidence type="ECO:0000256" key="3">
    <source>
        <dbReference type="ARBA" id="ARBA00022723"/>
    </source>
</evidence>
<dbReference type="InterPro" id="IPR050477">
    <property type="entry name" value="GrpII_AminoAcid_Decarb"/>
</dbReference>
<comment type="cofactor">
    <cofactor evidence="1 7">
        <name>pyridoxal 5'-phosphate</name>
        <dbReference type="ChEBI" id="CHEBI:597326"/>
    </cofactor>
</comment>
<dbReference type="OrthoDB" id="2161780at2759"/>
<dbReference type="Proteomes" id="UP000838763">
    <property type="component" value="Unassembled WGS sequence"/>
</dbReference>
<dbReference type="InterPro" id="IPR015424">
    <property type="entry name" value="PyrdxlP-dep_Trfase"/>
</dbReference>
<proteinExistence type="inferred from homology"/>
<dbReference type="InterPro" id="IPR015421">
    <property type="entry name" value="PyrdxlP-dep_Trfase_major"/>
</dbReference>
<dbReference type="PANTHER" id="PTHR42735">
    <property type="match status" value="1"/>
</dbReference>
<evidence type="ECO:0000256" key="1">
    <source>
        <dbReference type="ARBA" id="ARBA00001933"/>
    </source>
</evidence>
<feature type="domain" description="CENP-V/GFA" evidence="8">
    <location>
        <begin position="14"/>
        <end position="142"/>
    </location>
</feature>
<dbReference type="SUPFAM" id="SSF53383">
    <property type="entry name" value="PLP-dependent transferases"/>
    <property type="match status" value="1"/>
</dbReference>
<evidence type="ECO:0000259" key="8">
    <source>
        <dbReference type="PROSITE" id="PS51891"/>
    </source>
</evidence>
<evidence type="ECO:0000256" key="4">
    <source>
        <dbReference type="ARBA" id="ARBA00022833"/>
    </source>
</evidence>
<dbReference type="Pfam" id="PF04828">
    <property type="entry name" value="GFA"/>
    <property type="match status" value="1"/>
</dbReference>
<evidence type="ECO:0000256" key="5">
    <source>
        <dbReference type="ARBA" id="ARBA00022898"/>
    </source>
</evidence>
<dbReference type="InterPro" id="IPR002129">
    <property type="entry name" value="PyrdxlP-dep_de-COase"/>
</dbReference>
<dbReference type="GO" id="GO:0016830">
    <property type="term" value="F:carbon-carbon lyase activity"/>
    <property type="evidence" value="ECO:0007669"/>
    <property type="project" value="InterPro"/>
</dbReference>
<evidence type="ECO:0000256" key="7">
    <source>
        <dbReference type="RuleBase" id="RU000382"/>
    </source>
</evidence>
<gene>
    <name evidence="9" type="ORF">PPNO1_LOCUS5220</name>
</gene>
<dbReference type="InterPro" id="IPR011057">
    <property type="entry name" value="Mss4-like_sf"/>
</dbReference>
<dbReference type="Gene3D" id="3.90.1590.10">
    <property type="entry name" value="glutathione-dependent formaldehyde- activating enzyme (gfa)"/>
    <property type="match status" value="1"/>
</dbReference>
<evidence type="ECO:0000313" key="10">
    <source>
        <dbReference type="Proteomes" id="UP000838763"/>
    </source>
</evidence>
<keyword evidence="5 7" id="KW-0663">Pyridoxal phosphate</keyword>
<organism evidence="9 10">
    <name type="scientific">Parascedosporium putredinis</name>
    <dbReference type="NCBI Taxonomy" id="1442378"/>
    <lineage>
        <taxon>Eukaryota</taxon>
        <taxon>Fungi</taxon>
        <taxon>Dikarya</taxon>
        <taxon>Ascomycota</taxon>
        <taxon>Pezizomycotina</taxon>
        <taxon>Sordariomycetes</taxon>
        <taxon>Hypocreomycetidae</taxon>
        <taxon>Microascales</taxon>
        <taxon>Microascaceae</taxon>
        <taxon>Parascedosporium</taxon>
    </lineage>
</organism>
<comment type="caution">
    <text evidence="9">The sequence shown here is derived from an EMBL/GenBank/DDBJ whole genome shotgun (WGS) entry which is preliminary data.</text>
</comment>
<evidence type="ECO:0000313" key="9">
    <source>
        <dbReference type="EMBL" id="CAI4215509.1"/>
    </source>
</evidence>
<reference evidence="9" key="1">
    <citation type="submission" date="2022-11" db="EMBL/GenBank/DDBJ databases">
        <authorList>
            <person name="Scott C."/>
            <person name="Bruce N."/>
        </authorList>
    </citation>
    <scope>NUCLEOTIDE SEQUENCE</scope>
</reference>
<dbReference type="Gene3D" id="3.40.640.10">
    <property type="entry name" value="Type I PLP-dependent aspartate aminotransferase-like (Major domain)"/>
    <property type="match status" value="1"/>
</dbReference>
<dbReference type="PROSITE" id="PS51891">
    <property type="entry name" value="CENP_V_GFA"/>
    <property type="match status" value="1"/>
</dbReference>
<protein>
    <recommendedName>
        <fullName evidence="8">CENP-V/GFA domain-containing protein</fullName>
    </recommendedName>
</protein>
<dbReference type="InterPro" id="IPR006913">
    <property type="entry name" value="CENP-V/GFA"/>
</dbReference>
<accession>A0A9P1H3Z6</accession>
<comment type="similarity">
    <text evidence="7">Belongs to the group II decarboxylase family.</text>
</comment>
<dbReference type="PANTHER" id="PTHR42735:SF4">
    <property type="entry name" value="PYRIDOXAL PHOSPHATE-DEPENDENT DECARBOXYLASE FAMILY PROTEIN"/>
    <property type="match status" value="1"/>
</dbReference>
<dbReference type="GO" id="GO:0016846">
    <property type="term" value="F:carbon-sulfur lyase activity"/>
    <property type="evidence" value="ECO:0007669"/>
    <property type="project" value="InterPro"/>
</dbReference>
<dbReference type="SUPFAM" id="SSF51316">
    <property type="entry name" value="Mss4-like"/>
    <property type="match status" value="1"/>
</dbReference>
<keyword evidence="10" id="KW-1185">Reference proteome</keyword>
<sequence>MSDTLDLGPLPKTITGSCQCKRIAYKVDFGENHSFTDASGTCQCTQCRRSTSCLFFVYHKVPYSSLTWTTPTDTIKNYYCTEGNARGFCAECGTFLYWRRETGPNISIAIGTNEIPGVTDDMRLVGVAYTPSLQNYLVNPFQVPMAETDLNRSWHAKVGSWFLGPRAENLGLLRDMLNSVLTDHAEARRSLFPHDPAFILRSMQSAESFTYRVGKFKEDVRELSRNLAKHSTPIWSPRYNGHMSMDTTLAGIVGYVAAMLHNPNNVGTEGSALTSQLEKEVGEDLCRMLGYYKNRNVTPWGHLTSGGSVANLEATWAFRNLKFYPLSLREATLADGPLSFLQHSEPPFEVETSQGVRKQFTQLSVWELLNLKPSTVLELPTRLAAEYFISSTFLQSALNPYLVQTTGKDVLEAKYGIPPGKVLLGATKHYSWPKNGAISGIGSANFIEVSVDEQARLDTEALRALLDTLIRKQIPVFAVVAIAGSTEHGACDPVSEIVQIREEYEKRA</sequence>
<dbReference type="EMBL" id="CALLCH030000012">
    <property type="protein sequence ID" value="CAI4215509.1"/>
    <property type="molecule type" value="Genomic_DNA"/>
</dbReference>
<dbReference type="AlphaFoldDB" id="A0A9P1H3Z6"/>
<keyword evidence="3" id="KW-0479">Metal-binding</keyword>
<evidence type="ECO:0000256" key="2">
    <source>
        <dbReference type="ARBA" id="ARBA00005495"/>
    </source>
</evidence>
<dbReference type="Pfam" id="PF00282">
    <property type="entry name" value="Pyridoxal_deC"/>
    <property type="match status" value="1"/>
</dbReference>
<dbReference type="GO" id="GO:0030170">
    <property type="term" value="F:pyridoxal phosphate binding"/>
    <property type="evidence" value="ECO:0007669"/>
    <property type="project" value="InterPro"/>
</dbReference>
<evidence type="ECO:0000256" key="6">
    <source>
        <dbReference type="ARBA" id="ARBA00023239"/>
    </source>
</evidence>
<comment type="similarity">
    <text evidence="2">Belongs to the Gfa family.</text>
</comment>
<dbReference type="GO" id="GO:0019752">
    <property type="term" value="P:carboxylic acid metabolic process"/>
    <property type="evidence" value="ECO:0007669"/>
    <property type="project" value="InterPro"/>
</dbReference>